<proteinExistence type="predicted"/>
<dbReference type="EMBL" id="CAJVPT010020588">
    <property type="protein sequence ID" value="CAG8649253.1"/>
    <property type="molecule type" value="Genomic_DNA"/>
</dbReference>
<dbReference type="Proteomes" id="UP000789525">
    <property type="component" value="Unassembled WGS sequence"/>
</dbReference>
<keyword evidence="2" id="KW-1185">Reference proteome</keyword>
<gene>
    <name evidence="1" type="ORF">ACOLOM_LOCUS8197</name>
</gene>
<reference evidence="1" key="1">
    <citation type="submission" date="2021-06" db="EMBL/GenBank/DDBJ databases">
        <authorList>
            <person name="Kallberg Y."/>
            <person name="Tangrot J."/>
            <person name="Rosling A."/>
        </authorList>
    </citation>
    <scope>NUCLEOTIDE SEQUENCE</scope>
    <source>
        <strain evidence="1">CL356</strain>
    </source>
</reference>
<organism evidence="1 2">
    <name type="scientific">Acaulospora colombiana</name>
    <dbReference type="NCBI Taxonomy" id="27376"/>
    <lineage>
        <taxon>Eukaryota</taxon>
        <taxon>Fungi</taxon>
        <taxon>Fungi incertae sedis</taxon>
        <taxon>Mucoromycota</taxon>
        <taxon>Glomeromycotina</taxon>
        <taxon>Glomeromycetes</taxon>
        <taxon>Diversisporales</taxon>
        <taxon>Acaulosporaceae</taxon>
        <taxon>Acaulospora</taxon>
    </lineage>
</organism>
<evidence type="ECO:0000313" key="1">
    <source>
        <dbReference type="EMBL" id="CAG8649253.1"/>
    </source>
</evidence>
<comment type="caution">
    <text evidence="1">The sequence shown here is derived from an EMBL/GenBank/DDBJ whole genome shotgun (WGS) entry which is preliminary data.</text>
</comment>
<sequence>YKNLKDSMKELLNKSPLLECLGDFSFNLEFLLEAQKNIALRELYTCKGLASILPVLEEMYSIREVSFSTMEEWTLAPTQESLSLSQHSVKPFNWSYLLCAQRFPLGSLFHRLPFLTFLHIVPTIHELKEITMALHQLQSLRICMIYLTAVPGHSPSLTRQISPVKPNHSIRRLVFHTMDFGFVSTIPQEERLLISVILFEMLCQAAPSVEHLGIGGDNPLLSHLKLDVFEKLETLTLMPIGKEINIHIPNSVRTLLISKNSAVRKPLPSPNIKALDIQISSVKQTGEEIYNAQTTFMDLREWPALEVATLHSNYSRLTGTSFSSLRSITLKALRYRKRFDINMTLFVKEIAEAVDNYPCLEEIHMDECPEWDILMIMLERRNILAGPGIKPIKRLILPSTCPYSISQLLPGLLAGKWVTRPSNFELSQAGNANYVLNSEIPGCFACLRMLRNCDTRSWTYVRPLYNDDRLFSRLHDYPSSEDEILATWLERALLWEKFYTRGNRVLRCTITEALRLTKSLDANSSPLLSPLPSQ</sequence>
<evidence type="ECO:0000313" key="2">
    <source>
        <dbReference type="Proteomes" id="UP000789525"/>
    </source>
</evidence>
<feature type="non-terminal residue" evidence="1">
    <location>
        <position position="1"/>
    </location>
</feature>
<name>A0ACA9NGA9_9GLOM</name>
<protein>
    <submittedName>
        <fullName evidence="1">5142_t:CDS:1</fullName>
    </submittedName>
</protein>
<accession>A0ACA9NGA9</accession>